<comment type="caution">
    <text evidence="2">The sequence shown here is derived from an EMBL/GenBank/DDBJ whole genome shotgun (WGS) entry which is preliminary data.</text>
</comment>
<evidence type="ECO:0000313" key="3">
    <source>
        <dbReference type="Proteomes" id="UP000650224"/>
    </source>
</evidence>
<feature type="transmembrane region" description="Helical" evidence="1">
    <location>
        <begin position="161"/>
        <end position="182"/>
    </location>
</feature>
<organism evidence="2 3">
    <name type="scientific">Corynebacterium gallinarum</name>
    <dbReference type="NCBI Taxonomy" id="2762214"/>
    <lineage>
        <taxon>Bacteria</taxon>
        <taxon>Bacillati</taxon>
        <taxon>Actinomycetota</taxon>
        <taxon>Actinomycetes</taxon>
        <taxon>Mycobacteriales</taxon>
        <taxon>Corynebacteriaceae</taxon>
        <taxon>Corynebacterium</taxon>
    </lineage>
</organism>
<dbReference type="RefSeq" id="WP_191732056.1">
    <property type="nucleotide sequence ID" value="NZ_JACSPR010000001.1"/>
</dbReference>
<feature type="transmembrane region" description="Helical" evidence="1">
    <location>
        <begin position="194"/>
        <end position="213"/>
    </location>
</feature>
<keyword evidence="3" id="KW-1185">Reference proteome</keyword>
<feature type="transmembrane region" description="Helical" evidence="1">
    <location>
        <begin position="21"/>
        <end position="41"/>
    </location>
</feature>
<proteinExistence type="predicted"/>
<reference evidence="2 3" key="1">
    <citation type="submission" date="2020-08" db="EMBL/GenBank/DDBJ databases">
        <title>A Genomic Blueprint of the Chicken Gut Microbiome.</title>
        <authorList>
            <person name="Gilroy R."/>
            <person name="Ravi A."/>
            <person name="Getino M."/>
            <person name="Pursley I."/>
            <person name="Horton D.L."/>
            <person name="Alikhan N.-F."/>
            <person name="Baker D."/>
            <person name="Gharbi K."/>
            <person name="Hall N."/>
            <person name="Watson M."/>
            <person name="Adriaenssens E.M."/>
            <person name="Foster-Nyarko E."/>
            <person name="Jarju S."/>
            <person name="Secka A."/>
            <person name="Antonio M."/>
            <person name="Oren A."/>
            <person name="Chaudhuri R."/>
            <person name="La Ragione R.M."/>
            <person name="Hildebrand F."/>
            <person name="Pallen M.J."/>
        </authorList>
    </citation>
    <scope>NUCLEOTIDE SEQUENCE [LARGE SCALE GENOMIC DNA]</scope>
    <source>
        <strain evidence="2 3">Sa1YVA5</strain>
    </source>
</reference>
<name>A0A8I0HKH6_9CORY</name>
<gene>
    <name evidence="2" type="ORF">H9627_00400</name>
</gene>
<protein>
    <submittedName>
        <fullName evidence="2">Uncharacterized protein</fullName>
    </submittedName>
</protein>
<keyword evidence="1" id="KW-1133">Transmembrane helix</keyword>
<evidence type="ECO:0000313" key="2">
    <source>
        <dbReference type="EMBL" id="MBD8028797.1"/>
    </source>
</evidence>
<keyword evidence="1" id="KW-0472">Membrane</keyword>
<keyword evidence="1" id="KW-0812">Transmembrane</keyword>
<feature type="transmembrane region" description="Helical" evidence="1">
    <location>
        <begin position="225"/>
        <end position="248"/>
    </location>
</feature>
<accession>A0A8I0HKH6</accession>
<dbReference type="AlphaFoldDB" id="A0A8I0HKH6"/>
<dbReference type="Proteomes" id="UP000650224">
    <property type="component" value="Unassembled WGS sequence"/>
</dbReference>
<feature type="transmembrane region" description="Helical" evidence="1">
    <location>
        <begin position="104"/>
        <end position="129"/>
    </location>
</feature>
<evidence type="ECO:0000256" key="1">
    <source>
        <dbReference type="SAM" id="Phobius"/>
    </source>
</evidence>
<dbReference type="EMBL" id="JACSPR010000001">
    <property type="protein sequence ID" value="MBD8028797.1"/>
    <property type="molecule type" value="Genomic_DNA"/>
</dbReference>
<feature type="transmembrane region" description="Helical" evidence="1">
    <location>
        <begin position="47"/>
        <end position="67"/>
    </location>
</feature>
<sequence>MSIPSLHGSLTPRPRDRDIRAGTASLATAGAVLLAVIAAALVPGSPIYALVSAAGVALGATTVVTQLRHRHAPRIYQWLSALGGVVILGIGMIVGIARLGSSPILATVGMTASFYLMPAAALACYLGGLGQLPLKWAGPTLLATGGAGVVAWLSLGADTTITTIIIVAAAVMSIAGCIFPLVRAVRKPPTTLPGWIIPVPAIMMILLMVYTMGQAVLPAQVPWPWLSPVIVAWTYLVSGVLATLAGLLTSSRS</sequence>
<feature type="transmembrane region" description="Helical" evidence="1">
    <location>
        <begin position="79"/>
        <end position="98"/>
    </location>
</feature>
<feature type="transmembrane region" description="Helical" evidence="1">
    <location>
        <begin position="136"/>
        <end position="155"/>
    </location>
</feature>